<dbReference type="PANTHER" id="PTHR39321">
    <property type="entry name" value="NICOTINATE-NUCLEOTIDE ADENYLYLTRANSFERASE-RELATED"/>
    <property type="match status" value="1"/>
</dbReference>
<keyword evidence="5 11" id="KW-0808">Transferase</keyword>
<gene>
    <name evidence="11" type="primary">nadD</name>
    <name evidence="14" type="ORF">FSC37_04640</name>
</gene>
<dbReference type="SUPFAM" id="SSF52374">
    <property type="entry name" value="Nucleotidylyl transferase"/>
    <property type="match status" value="1"/>
</dbReference>
<dbReference type="Proteomes" id="UP000321832">
    <property type="component" value="Unassembled WGS sequence"/>
</dbReference>
<evidence type="ECO:0000313" key="15">
    <source>
        <dbReference type="Proteomes" id="UP000321832"/>
    </source>
</evidence>
<dbReference type="EC" id="2.7.7.18" evidence="11"/>
<keyword evidence="7 11" id="KW-0547">Nucleotide-binding</keyword>
<evidence type="ECO:0000313" key="14">
    <source>
        <dbReference type="EMBL" id="TXC65615.1"/>
    </source>
</evidence>
<evidence type="ECO:0000256" key="5">
    <source>
        <dbReference type="ARBA" id="ARBA00022679"/>
    </source>
</evidence>
<evidence type="ECO:0000256" key="10">
    <source>
        <dbReference type="ARBA" id="ARBA00048721"/>
    </source>
</evidence>
<evidence type="ECO:0000256" key="8">
    <source>
        <dbReference type="ARBA" id="ARBA00022840"/>
    </source>
</evidence>
<evidence type="ECO:0000256" key="2">
    <source>
        <dbReference type="ARBA" id="ARBA00005019"/>
    </source>
</evidence>
<name>A0A5C6U1P0_9BURK</name>
<dbReference type="HAMAP" id="MF_00244">
    <property type="entry name" value="NaMN_adenylyltr"/>
    <property type="match status" value="1"/>
</dbReference>
<dbReference type="UniPathway" id="UPA00253">
    <property type="reaction ID" value="UER00332"/>
</dbReference>
<dbReference type="AlphaFoldDB" id="A0A5C6U1P0"/>
<evidence type="ECO:0000256" key="1">
    <source>
        <dbReference type="ARBA" id="ARBA00002324"/>
    </source>
</evidence>
<feature type="region of interest" description="Disordered" evidence="12">
    <location>
        <begin position="226"/>
        <end position="252"/>
    </location>
</feature>
<evidence type="ECO:0000259" key="13">
    <source>
        <dbReference type="Pfam" id="PF01467"/>
    </source>
</evidence>
<evidence type="ECO:0000256" key="9">
    <source>
        <dbReference type="ARBA" id="ARBA00023027"/>
    </source>
</evidence>
<keyword evidence="9 11" id="KW-0520">NAD</keyword>
<feature type="domain" description="Cytidyltransferase-like" evidence="13">
    <location>
        <begin position="41"/>
        <end position="199"/>
    </location>
</feature>
<evidence type="ECO:0000256" key="11">
    <source>
        <dbReference type="HAMAP-Rule" id="MF_00244"/>
    </source>
</evidence>
<dbReference type="InterPro" id="IPR014729">
    <property type="entry name" value="Rossmann-like_a/b/a_fold"/>
</dbReference>
<comment type="function">
    <text evidence="1 11">Catalyzes the reversible adenylation of nicotinate mononucleotide (NaMN) to nicotinic acid adenine dinucleotide (NaAD).</text>
</comment>
<dbReference type="GO" id="GO:0009435">
    <property type="term" value="P:NAD+ biosynthetic process"/>
    <property type="evidence" value="ECO:0007669"/>
    <property type="project" value="UniProtKB-UniRule"/>
</dbReference>
<dbReference type="InterPro" id="IPR005248">
    <property type="entry name" value="NadD/NMNAT"/>
</dbReference>
<evidence type="ECO:0000256" key="4">
    <source>
        <dbReference type="ARBA" id="ARBA00022642"/>
    </source>
</evidence>
<sequence>MALRLAARGRHAGGEAVQRLPAPARLGELDPVLTTPRRIGLFGGTFDPPHAAHVALARLALTELALDELRWIPAGQPWQKARQITPAAHREAMVRGDGRRAALRARALRDPPRGPELHARHRLRAAGGTARRAVVPDRRAGPVRRPAHWRDWRELLSRVTLAVAHRPGVAAEPHPDVKAAAHHVVPLPMLDIASTDIRGRVAAGQDIGALVPVSVARYIETNHLYKAPGPEPRSTPWTSASCNAPSSTASKT</sequence>
<dbReference type="EMBL" id="VOPW01000001">
    <property type="protein sequence ID" value="TXC65615.1"/>
    <property type="molecule type" value="Genomic_DNA"/>
</dbReference>
<comment type="caution">
    <text evidence="14">The sequence shown here is derived from an EMBL/GenBank/DDBJ whole genome shotgun (WGS) entry which is preliminary data.</text>
</comment>
<dbReference type="CDD" id="cd02165">
    <property type="entry name" value="NMNAT"/>
    <property type="match status" value="1"/>
</dbReference>
<comment type="catalytic activity">
    <reaction evidence="10 11">
        <text>nicotinate beta-D-ribonucleotide + ATP + H(+) = deamido-NAD(+) + diphosphate</text>
        <dbReference type="Rhea" id="RHEA:22860"/>
        <dbReference type="ChEBI" id="CHEBI:15378"/>
        <dbReference type="ChEBI" id="CHEBI:30616"/>
        <dbReference type="ChEBI" id="CHEBI:33019"/>
        <dbReference type="ChEBI" id="CHEBI:57502"/>
        <dbReference type="ChEBI" id="CHEBI:58437"/>
        <dbReference type="EC" id="2.7.7.18"/>
    </reaction>
</comment>
<dbReference type="Pfam" id="PF01467">
    <property type="entry name" value="CTP_transf_like"/>
    <property type="match status" value="1"/>
</dbReference>
<dbReference type="InterPro" id="IPR004821">
    <property type="entry name" value="Cyt_trans-like"/>
</dbReference>
<evidence type="ECO:0000256" key="7">
    <source>
        <dbReference type="ARBA" id="ARBA00022741"/>
    </source>
</evidence>
<reference evidence="14 15" key="1">
    <citation type="submission" date="2019-08" db="EMBL/GenBank/DDBJ databases">
        <authorList>
            <person name="Khan S.A."/>
            <person name="Jeon C.O."/>
            <person name="Jeong S.E."/>
        </authorList>
    </citation>
    <scope>NUCLEOTIDE SEQUENCE [LARGE SCALE GENOMIC DNA]</scope>
    <source>
        <strain evidence="15">IMCC1728</strain>
    </source>
</reference>
<dbReference type="GO" id="GO:0004515">
    <property type="term" value="F:nicotinate-nucleotide adenylyltransferase activity"/>
    <property type="evidence" value="ECO:0007669"/>
    <property type="project" value="UniProtKB-UniRule"/>
</dbReference>
<dbReference type="Gene3D" id="3.40.50.620">
    <property type="entry name" value="HUPs"/>
    <property type="match status" value="2"/>
</dbReference>
<keyword evidence="15" id="KW-1185">Reference proteome</keyword>
<evidence type="ECO:0000256" key="12">
    <source>
        <dbReference type="SAM" id="MobiDB-lite"/>
    </source>
</evidence>
<organism evidence="14 15">
    <name type="scientific">Piscinibacter aquaticus</name>
    <dbReference type="NCBI Taxonomy" id="392597"/>
    <lineage>
        <taxon>Bacteria</taxon>
        <taxon>Pseudomonadati</taxon>
        <taxon>Pseudomonadota</taxon>
        <taxon>Betaproteobacteria</taxon>
        <taxon>Burkholderiales</taxon>
        <taxon>Sphaerotilaceae</taxon>
        <taxon>Piscinibacter</taxon>
    </lineage>
</organism>
<keyword evidence="6 11" id="KW-0548">Nucleotidyltransferase</keyword>
<evidence type="ECO:0000256" key="6">
    <source>
        <dbReference type="ARBA" id="ARBA00022695"/>
    </source>
</evidence>
<proteinExistence type="inferred from homology"/>
<comment type="pathway">
    <text evidence="2 11">Cofactor biosynthesis; NAD(+) biosynthesis; deamido-NAD(+) from nicotinate D-ribonucleotide: step 1/1.</text>
</comment>
<protein>
    <recommendedName>
        <fullName evidence="11">Probable nicotinate-nucleotide adenylyltransferase</fullName>
        <ecNumber evidence="11">2.7.7.18</ecNumber>
    </recommendedName>
    <alternativeName>
        <fullName evidence="11">Deamido-NAD(+) diphosphorylase</fullName>
    </alternativeName>
    <alternativeName>
        <fullName evidence="11">Deamido-NAD(+) pyrophosphorylase</fullName>
    </alternativeName>
    <alternativeName>
        <fullName evidence="11">Nicotinate mononucleotide adenylyltransferase</fullName>
        <shortName evidence="11">NaMN adenylyltransferase</shortName>
    </alternativeName>
</protein>
<dbReference type="GO" id="GO:0005524">
    <property type="term" value="F:ATP binding"/>
    <property type="evidence" value="ECO:0007669"/>
    <property type="project" value="UniProtKB-KW"/>
</dbReference>
<evidence type="ECO:0000256" key="3">
    <source>
        <dbReference type="ARBA" id="ARBA00009014"/>
    </source>
</evidence>
<accession>A0A5C6U1P0</accession>
<comment type="similarity">
    <text evidence="3 11">Belongs to the NadD family.</text>
</comment>
<keyword evidence="4 11" id="KW-0662">Pyridine nucleotide biosynthesis</keyword>
<dbReference type="PANTHER" id="PTHR39321:SF3">
    <property type="entry name" value="PHOSPHOPANTETHEINE ADENYLYLTRANSFERASE"/>
    <property type="match status" value="1"/>
</dbReference>
<feature type="compositionally biased region" description="Polar residues" evidence="12">
    <location>
        <begin position="235"/>
        <end position="252"/>
    </location>
</feature>
<keyword evidence="8 11" id="KW-0067">ATP-binding</keyword>